<gene>
    <name evidence="2" type="ORF">HPP92_006830</name>
</gene>
<dbReference type="Proteomes" id="UP000639772">
    <property type="component" value="Chromosome 3"/>
</dbReference>
<feature type="compositionally biased region" description="Low complexity" evidence="1">
    <location>
        <begin position="151"/>
        <end position="164"/>
    </location>
</feature>
<comment type="caution">
    <text evidence="2">The sequence shown here is derived from an EMBL/GenBank/DDBJ whole genome shotgun (WGS) entry which is preliminary data.</text>
</comment>
<evidence type="ECO:0000313" key="2">
    <source>
        <dbReference type="EMBL" id="KAG0489967.1"/>
    </source>
</evidence>
<evidence type="ECO:0000313" key="3">
    <source>
        <dbReference type="Proteomes" id="UP000639772"/>
    </source>
</evidence>
<reference evidence="2 3" key="1">
    <citation type="journal article" date="2020" name="Nat. Food">
        <title>A phased Vanilla planifolia genome enables genetic improvement of flavour and production.</title>
        <authorList>
            <person name="Hasing T."/>
            <person name="Tang H."/>
            <person name="Brym M."/>
            <person name="Khazi F."/>
            <person name="Huang T."/>
            <person name="Chambers A.H."/>
        </authorList>
    </citation>
    <scope>NUCLEOTIDE SEQUENCE [LARGE SCALE GENOMIC DNA]</scope>
    <source>
        <tissue evidence="2">Leaf</tissue>
    </source>
</reference>
<evidence type="ECO:0000256" key="1">
    <source>
        <dbReference type="SAM" id="MobiDB-lite"/>
    </source>
</evidence>
<dbReference type="EMBL" id="JADCNM010000003">
    <property type="protein sequence ID" value="KAG0489967.1"/>
    <property type="molecule type" value="Genomic_DNA"/>
</dbReference>
<protein>
    <submittedName>
        <fullName evidence="2">Uncharacterized protein</fullName>
    </submittedName>
</protein>
<name>A0A835V922_VANPL</name>
<organism evidence="2 3">
    <name type="scientific">Vanilla planifolia</name>
    <name type="common">Vanilla</name>
    <dbReference type="NCBI Taxonomy" id="51239"/>
    <lineage>
        <taxon>Eukaryota</taxon>
        <taxon>Viridiplantae</taxon>
        <taxon>Streptophyta</taxon>
        <taxon>Embryophyta</taxon>
        <taxon>Tracheophyta</taxon>
        <taxon>Spermatophyta</taxon>
        <taxon>Magnoliopsida</taxon>
        <taxon>Liliopsida</taxon>
        <taxon>Asparagales</taxon>
        <taxon>Orchidaceae</taxon>
        <taxon>Vanilloideae</taxon>
        <taxon>Vanilleae</taxon>
        <taxon>Vanilla</taxon>
    </lineage>
</organism>
<proteinExistence type="predicted"/>
<feature type="region of interest" description="Disordered" evidence="1">
    <location>
        <begin position="150"/>
        <end position="175"/>
    </location>
</feature>
<dbReference type="AlphaFoldDB" id="A0A835V922"/>
<sequence>MSGDTPQRKEHVLPGWDTIAQVPKHCLSTNNIPQGQPSLLENDMTETCDFRAHANRGACTKPKEKRAKVQTGNKQQDVISTRSARQRAAALAHDPGGCIGRGVASSAMPPAGPGTRSRMRAMRMPADAAPGACSRPPGPVLVAKPGAVHMPAAQSARQQRPAPSEAWCTWPGTRV</sequence>
<accession>A0A835V922</accession>